<keyword evidence="2" id="KW-0472">Membrane</keyword>
<feature type="region of interest" description="Disordered" evidence="1">
    <location>
        <begin position="88"/>
        <end position="119"/>
    </location>
</feature>
<accession>A0A6J7WY95</accession>
<protein>
    <submittedName>
        <fullName evidence="3">Uncharacterized protein</fullName>
    </submittedName>
</protein>
<evidence type="ECO:0000313" key="3">
    <source>
        <dbReference type="EMBL" id="CAB5223001.1"/>
    </source>
</evidence>
<feature type="transmembrane region" description="Helical" evidence="2">
    <location>
        <begin position="41"/>
        <end position="63"/>
    </location>
</feature>
<keyword evidence="2" id="KW-0812">Transmembrane</keyword>
<feature type="region of interest" description="Disordered" evidence="1">
    <location>
        <begin position="1"/>
        <end position="22"/>
    </location>
</feature>
<sequence>MATAARGKKPPAKAGGSNSNYYIPPLPLAVAPPVKSLAADMMGWIFSCALIGLLLPLLGFLYVDILEAKQEVKIQVEKVERLRREIERERREKKPSDTISDNPVFDRVRRPFSLPMPRP</sequence>
<keyword evidence="2" id="KW-1133">Transmembrane helix</keyword>
<evidence type="ECO:0000256" key="2">
    <source>
        <dbReference type="SAM" id="Phobius"/>
    </source>
</evidence>
<feature type="compositionally biased region" description="Basic residues" evidence="1">
    <location>
        <begin position="1"/>
        <end position="11"/>
    </location>
</feature>
<evidence type="ECO:0000256" key="1">
    <source>
        <dbReference type="SAM" id="MobiDB-lite"/>
    </source>
</evidence>
<name>A0A6J7WY95_9CAUD</name>
<proteinExistence type="predicted"/>
<dbReference type="EMBL" id="LR798307">
    <property type="protein sequence ID" value="CAB5223001.1"/>
    <property type="molecule type" value="Genomic_DNA"/>
</dbReference>
<reference evidence="3" key="1">
    <citation type="submission" date="2020-05" db="EMBL/GenBank/DDBJ databases">
        <authorList>
            <person name="Chiriac C."/>
            <person name="Salcher M."/>
            <person name="Ghai R."/>
            <person name="Kavagutti S V."/>
        </authorList>
    </citation>
    <scope>NUCLEOTIDE SEQUENCE</scope>
</reference>
<gene>
    <name evidence="3" type="ORF">UFOVP379_48</name>
</gene>
<organism evidence="3">
    <name type="scientific">uncultured Caudovirales phage</name>
    <dbReference type="NCBI Taxonomy" id="2100421"/>
    <lineage>
        <taxon>Viruses</taxon>
        <taxon>Duplodnaviria</taxon>
        <taxon>Heunggongvirae</taxon>
        <taxon>Uroviricota</taxon>
        <taxon>Caudoviricetes</taxon>
        <taxon>Peduoviridae</taxon>
        <taxon>Maltschvirus</taxon>
        <taxon>Maltschvirus maltsch</taxon>
    </lineage>
</organism>